<keyword evidence="1" id="KW-0812">Transmembrane</keyword>
<dbReference type="PANTHER" id="PTHR34220">
    <property type="entry name" value="SENSOR HISTIDINE KINASE YPDA"/>
    <property type="match status" value="1"/>
</dbReference>
<feature type="transmembrane region" description="Helical" evidence="1">
    <location>
        <begin position="397"/>
        <end position="421"/>
    </location>
</feature>
<feature type="transmembrane region" description="Helical" evidence="1">
    <location>
        <begin position="118"/>
        <end position="140"/>
    </location>
</feature>
<keyword evidence="1" id="KW-1133">Transmembrane helix</keyword>
<dbReference type="InterPro" id="IPR025698">
    <property type="entry name" value="2TM_dom"/>
</dbReference>
<feature type="domain" description="2TM" evidence="3">
    <location>
        <begin position="360"/>
        <end position="434"/>
    </location>
</feature>
<feature type="transmembrane region" description="Helical" evidence="1">
    <location>
        <begin position="372"/>
        <end position="391"/>
    </location>
</feature>
<dbReference type="GO" id="GO:0000155">
    <property type="term" value="F:phosphorelay sensor kinase activity"/>
    <property type="evidence" value="ECO:0007669"/>
    <property type="project" value="InterPro"/>
</dbReference>
<keyword evidence="5" id="KW-1185">Reference proteome</keyword>
<dbReference type="AlphaFoldDB" id="A0A365P126"/>
<comment type="caution">
    <text evidence="4">The sequence shown here is derived from an EMBL/GenBank/DDBJ whole genome shotgun (WGS) entry which is preliminary data.</text>
</comment>
<protein>
    <submittedName>
        <fullName evidence="4">Histidine kinase</fullName>
    </submittedName>
</protein>
<accession>A0A365P126</accession>
<feature type="transmembrane region" description="Helical" evidence="1">
    <location>
        <begin position="7"/>
        <end position="28"/>
    </location>
</feature>
<keyword evidence="1" id="KW-0472">Membrane</keyword>
<reference evidence="4 5" key="1">
    <citation type="submission" date="2018-06" db="EMBL/GenBank/DDBJ databases">
        <title>Flavobacterium tibetense sp. nov., isolated from a wetland YonghuCo on Tibetan Plateau.</title>
        <authorList>
            <person name="Xing P."/>
            <person name="Phurbu D."/>
            <person name="Lu H."/>
        </authorList>
    </citation>
    <scope>NUCLEOTIDE SEQUENCE [LARGE SCALE GENOMIC DNA]</scope>
    <source>
        <strain evidence="4 5">YH5</strain>
    </source>
</reference>
<dbReference type="OrthoDB" id="9809908at2"/>
<dbReference type="InterPro" id="IPR050640">
    <property type="entry name" value="Bact_2-comp_sensor_kinase"/>
</dbReference>
<dbReference type="Pfam" id="PF13239">
    <property type="entry name" value="2TM"/>
    <property type="match status" value="1"/>
</dbReference>
<evidence type="ECO:0000259" key="3">
    <source>
        <dbReference type="Pfam" id="PF13239"/>
    </source>
</evidence>
<keyword evidence="4" id="KW-0418">Kinase</keyword>
<evidence type="ECO:0000313" key="4">
    <source>
        <dbReference type="EMBL" id="RBA28064.1"/>
    </source>
</evidence>
<gene>
    <name evidence="4" type="ORF">DPN68_09110</name>
</gene>
<organism evidence="4 5">
    <name type="scientific">Flavobacterium tibetense</name>
    <dbReference type="NCBI Taxonomy" id="2233533"/>
    <lineage>
        <taxon>Bacteria</taxon>
        <taxon>Pseudomonadati</taxon>
        <taxon>Bacteroidota</taxon>
        <taxon>Flavobacteriia</taxon>
        <taxon>Flavobacteriales</taxon>
        <taxon>Flavobacteriaceae</taxon>
        <taxon>Flavobacterium</taxon>
    </lineage>
</organism>
<name>A0A365P126_9FLAO</name>
<dbReference type="InterPro" id="IPR010559">
    <property type="entry name" value="Sig_transdc_His_kin_internal"/>
</dbReference>
<dbReference type="Pfam" id="PF06580">
    <property type="entry name" value="His_kinase"/>
    <property type="match status" value="1"/>
</dbReference>
<sequence length="445" mass="52118">MNYLKEIGKALLISIIIFFVIVVINFILGNPQLNYEWLKLQFIYILVYTVTIYFANAFVFIQLDKIFEKNRFHIKRLLIGFLASFFVSIFIIFCLRMLEQVGIENKTIVAFLQHEKPANYMVALVITLIVSLFIHLVYFYKSFQENKVKEQKIIANVASAQFESLKNQIDPHFLFNSLNVLSSLIEENPENAQKFTTSLSKVYRYVLEQKNKELVSVAEELQFAKTYMNLLKMRFENSITFEIPEHSENEDAKVVPLSLQLILENCIKHNVVSATKPLHIKIYVANNELIITNNLQKKEVLQDRKGVGLQNIVNRYAILSDRKVKIQESNDLFSVQLPILTKQISTMENTTTYNEQQAYERALKRVKDIKEFYGNLISYAIVIPVLIIINLKTYSKFQWFWFPMFGWGLGLLFHGLGVFGYGKSWEERKIQEILDKEKHTQNKWQ</sequence>
<evidence type="ECO:0000259" key="2">
    <source>
        <dbReference type="Pfam" id="PF06580"/>
    </source>
</evidence>
<proteinExistence type="predicted"/>
<feature type="transmembrane region" description="Helical" evidence="1">
    <location>
        <begin position="40"/>
        <end position="61"/>
    </location>
</feature>
<dbReference type="PANTHER" id="PTHR34220:SF7">
    <property type="entry name" value="SENSOR HISTIDINE KINASE YPDA"/>
    <property type="match status" value="1"/>
</dbReference>
<dbReference type="Proteomes" id="UP000253319">
    <property type="component" value="Unassembled WGS sequence"/>
</dbReference>
<evidence type="ECO:0000313" key="5">
    <source>
        <dbReference type="Proteomes" id="UP000253319"/>
    </source>
</evidence>
<dbReference type="GO" id="GO:0016020">
    <property type="term" value="C:membrane"/>
    <property type="evidence" value="ECO:0007669"/>
    <property type="project" value="InterPro"/>
</dbReference>
<dbReference type="EMBL" id="QLST01000010">
    <property type="protein sequence ID" value="RBA28064.1"/>
    <property type="molecule type" value="Genomic_DNA"/>
</dbReference>
<dbReference type="RefSeq" id="WP_113989344.1">
    <property type="nucleotide sequence ID" value="NZ_QLST01000010.1"/>
</dbReference>
<feature type="transmembrane region" description="Helical" evidence="1">
    <location>
        <begin position="77"/>
        <end position="98"/>
    </location>
</feature>
<feature type="domain" description="Signal transduction histidine kinase internal region" evidence="2">
    <location>
        <begin position="160"/>
        <end position="238"/>
    </location>
</feature>
<evidence type="ECO:0000256" key="1">
    <source>
        <dbReference type="SAM" id="Phobius"/>
    </source>
</evidence>
<keyword evidence="4" id="KW-0808">Transferase</keyword>